<dbReference type="EMBL" id="JACWZY010000007">
    <property type="protein sequence ID" value="MBD2701234.1"/>
    <property type="molecule type" value="Genomic_DNA"/>
</dbReference>
<dbReference type="RefSeq" id="WP_190887082.1">
    <property type="nucleotide sequence ID" value="NZ_JACWZY010000007.1"/>
</dbReference>
<evidence type="ECO:0000313" key="5">
    <source>
        <dbReference type="Proteomes" id="UP000598820"/>
    </source>
</evidence>
<feature type="signal peptide" evidence="1">
    <location>
        <begin position="1"/>
        <end position="19"/>
    </location>
</feature>
<dbReference type="Gene3D" id="3.90.245.10">
    <property type="entry name" value="Ribonucleoside hydrolase-like"/>
    <property type="match status" value="1"/>
</dbReference>
<dbReference type="InterPro" id="IPR011483">
    <property type="entry name" value="Sde182_NH-like"/>
</dbReference>
<feature type="chain" id="PRO_5037266013" evidence="1">
    <location>
        <begin position="20"/>
        <end position="430"/>
    </location>
</feature>
<keyword evidence="1" id="KW-0732">Signal</keyword>
<dbReference type="InterPro" id="IPR036452">
    <property type="entry name" value="Ribo_hydro-like"/>
</dbReference>
<evidence type="ECO:0000259" key="2">
    <source>
        <dbReference type="Pfam" id="PF07632"/>
    </source>
</evidence>
<organism evidence="4 5">
    <name type="scientific">Spirosoma profusum</name>
    <dbReference type="NCBI Taxonomy" id="2771354"/>
    <lineage>
        <taxon>Bacteria</taxon>
        <taxon>Pseudomonadati</taxon>
        <taxon>Bacteroidota</taxon>
        <taxon>Cytophagia</taxon>
        <taxon>Cytophagales</taxon>
        <taxon>Cytophagaceae</taxon>
        <taxon>Spirosoma</taxon>
    </lineage>
</organism>
<protein>
    <submittedName>
        <fullName evidence="4">DUF1593 domain-containing protein</fullName>
    </submittedName>
</protein>
<proteinExistence type="predicted"/>
<evidence type="ECO:0000313" key="4">
    <source>
        <dbReference type="EMBL" id="MBD2701234.1"/>
    </source>
</evidence>
<dbReference type="SUPFAM" id="SSF53590">
    <property type="entry name" value="Nucleoside hydrolase"/>
    <property type="match status" value="1"/>
</dbReference>
<gene>
    <name evidence="4" type="ORF">IC229_11345</name>
</gene>
<evidence type="ECO:0000259" key="3">
    <source>
        <dbReference type="Pfam" id="PF16586"/>
    </source>
</evidence>
<accession>A0A927AN68</accession>
<feature type="domain" description="DUF5060" evidence="3">
    <location>
        <begin position="292"/>
        <end position="358"/>
    </location>
</feature>
<dbReference type="InterPro" id="IPR032260">
    <property type="entry name" value="DUF5060"/>
</dbReference>
<keyword evidence="5" id="KW-1185">Reference proteome</keyword>
<dbReference type="Proteomes" id="UP000598820">
    <property type="component" value="Unassembled WGS sequence"/>
</dbReference>
<dbReference type="GO" id="GO:0016799">
    <property type="term" value="F:hydrolase activity, hydrolyzing N-glycosyl compounds"/>
    <property type="evidence" value="ECO:0007669"/>
    <property type="project" value="InterPro"/>
</dbReference>
<sequence length="430" mass="48944">MRKLVLVCFLSIYSIALIAQKPVPVKPRILVSTDIGGTDPDDNQSMIHLLMYSDRFLIEGLVSSPSYGEGSKQEILRTIDLYEKDLPKLKKHVTNFPAPDALRAVCKQGRHGAAPYAGYTTATEGSDWIIKCAKKESSQPLWVLVWGGLEDVAQALHDAPEIQKKIKVYWIGGPNKKWSVNSYAYIAEYFPDLWFIEVNSSYYGFFSNNGVPDSLQSKNYYDRYIHDAGYLGKDYKNNRYKGNVKMGDTPSLLYMMDGDPNNPSRDNWGGSFEKFTYSPRIVFNRVTTTADTVTVYSIVELHFKGPQINIRPDSACFTMAVQAGIGEQKWNGYYLGNGNYAIKYAPKQTETLTYKITSSIPGFQEQRGQLVVDNSWPGKPRTTNYKLGANWYTDRKNPALFDGIWQGAKTVLKWRNEVLLDWAKRWKWLQ</sequence>
<dbReference type="Pfam" id="PF07632">
    <property type="entry name" value="Sde182_NH-like"/>
    <property type="match status" value="1"/>
</dbReference>
<reference evidence="4" key="1">
    <citation type="submission" date="2020-09" db="EMBL/GenBank/DDBJ databases">
        <authorList>
            <person name="Kim M.K."/>
        </authorList>
    </citation>
    <scope>NUCLEOTIDE SEQUENCE</scope>
    <source>
        <strain evidence="4">BT702</strain>
    </source>
</reference>
<name>A0A927AN68_9BACT</name>
<dbReference type="AlphaFoldDB" id="A0A927AN68"/>
<evidence type="ECO:0000256" key="1">
    <source>
        <dbReference type="SAM" id="SignalP"/>
    </source>
</evidence>
<comment type="caution">
    <text evidence="4">The sequence shown here is derived from an EMBL/GenBank/DDBJ whole genome shotgun (WGS) entry which is preliminary data.</text>
</comment>
<dbReference type="Pfam" id="PF16586">
    <property type="entry name" value="DUF5060"/>
    <property type="match status" value="1"/>
</dbReference>
<feature type="domain" description="Cellulose-binding Sde182 nucleoside hydrolase-like" evidence="2">
    <location>
        <begin position="28"/>
        <end position="272"/>
    </location>
</feature>